<dbReference type="SUPFAM" id="SSF102198">
    <property type="entry name" value="Putative cyclase"/>
    <property type="match status" value="1"/>
</dbReference>
<protein>
    <submittedName>
        <fullName evidence="1">Kynurenine formamidase</fullName>
        <ecNumber evidence="1">3.5.1.9</ecNumber>
    </submittedName>
</protein>
<accession>A0A645C7P9</accession>
<dbReference type="EC" id="3.5.1.9" evidence="1"/>
<dbReference type="GO" id="GO:0004061">
    <property type="term" value="F:arylformamidase activity"/>
    <property type="evidence" value="ECO:0007669"/>
    <property type="project" value="UniProtKB-EC"/>
</dbReference>
<dbReference type="InterPro" id="IPR037175">
    <property type="entry name" value="KFase_sf"/>
</dbReference>
<organism evidence="1">
    <name type="scientific">bioreactor metagenome</name>
    <dbReference type="NCBI Taxonomy" id="1076179"/>
    <lineage>
        <taxon>unclassified sequences</taxon>
        <taxon>metagenomes</taxon>
        <taxon>ecological metagenomes</taxon>
    </lineage>
</organism>
<sequence>MVIDVSICPGGVIDEDFITKYEEELTQVDFLLFYSGWASKWGKEDYYKDFPVLTHEATIWLTQHRLKGVGYDSISADPVSAPDLTNHKLFLGSNMIIIENLCNLDKLIGKCFTLICLPLKIKDSDGSPARALAMVKNNEN</sequence>
<reference evidence="1" key="1">
    <citation type="submission" date="2019-08" db="EMBL/GenBank/DDBJ databases">
        <authorList>
            <person name="Kucharzyk K."/>
            <person name="Murdoch R.W."/>
            <person name="Higgins S."/>
            <person name="Loffler F."/>
        </authorList>
    </citation>
    <scope>NUCLEOTIDE SEQUENCE</scope>
</reference>
<dbReference type="GO" id="GO:0019441">
    <property type="term" value="P:L-tryptophan catabolic process to kynurenine"/>
    <property type="evidence" value="ECO:0007669"/>
    <property type="project" value="InterPro"/>
</dbReference>
<comment type="caution">
    <text evidence="1">The sequence shown here is derived from an EMBL/GenBank/DDBJ whole genome shotgun (WGS) entry which is preliminary data.</text>
</comment>
<dbReference type="InterPro" id="IPR007325">
    <property type="entry name" value="KFase/CYL"/>
</dbReference>
<dbReference type="AlphaFoldDB" id="A0A645C7P9"/>
<proteinExistence type="predicted"/>
<keyword evidence="1" id="KW-0378">Hydrolase</keyword>
<dbReference type="Pfam" id="PF04199">
    <property type="entry name" value="Cyclase"/>
    <property type="match status" value="1"/>
</dbReference>
<name>A0A645C7P9_9ZZZZ</name>
<dbReference type="PANTHER" id="PTHR31118:SF12">
    <property type="entry name" value="CYCLASE-LIKE PROTEIN 2"/>
    <property type="match status" value="1"/>
</dbReference>
<dbReference type="Gene3D" id="3.50.30.50">
    <property type="entry name" value="Putative cyclase"/>
    <property type="match status" value="1"/>
</dbReference>
<dbReference type="EMBL" id="VSSQ01025491">
    <property type="protein sequence ID" value="MPM73645.1"/>
    <property type="molecule type" value="Genomic_DNA"/>
</dbReference>
<gene>
    <name evidence="1" type="primary">kynB_15</name>
    <name evidence="1" type="ORF">SDC9_120627</name>
</gene>
<dbReference type="PANTHER" id="PTHR31118">
    <property type="entry name" value="CYCLASE-LIKE PROTEIN 2"/>
    <property type="match status" value="1"/>
</dbReference>
<evidence type="ECO:0000313" key="1">
    <source>
        <dbReference type="EMBL" id="MPM73645.1"/>
    </source>
</evidence>